<reference evidence="3 4" key="1">
    <citation type="submission" date="2016-10" db="EMBL/GenBank/DDBJ databases">
        <authorList>
            <person name="de Groot N.N."/>
        </authorList>
    </citation>
    <scope>NUCLEOTIDE SEQUENCE [LARGE SCALE GENOMIC DNA]</scope>
    <source>
        <strain evidence="3 4">CGMCC 1.8894</strain>
    </source>
</reference>
<gene>
    <name evidence="3" type="ORF">SAMN04488238_1485</name>
</gene>
<evidence type="ECO:0000313" key="3">
    <source>
        <dbReference type="EMBL" id="SDX94085.1"/>
    </source>
</evidence>
<dbReference type="EMBL" id="FNOM01000048">
    <property type="protein sequence ID" value="SDX94085.1"/>
    <property type="molecule type" value="Genomic_DNA"/>
</dbReference>
<dbReference type="RefSeq" id="WP_176847386.1">
    <property type="nucleotide sequence ID" value="NZ_FNOM01000048.1"/>
</dbReference>
<feature type="non-terminal residue" evidence="3">
    <location>
        <position position="1"/>
    </location>
</feature>
<dbReference type="GO" id="GO:0004519">
    <property type="term" value="F:endonuclease activity"/>
    <property type="evidence" value="ECO:0007669"/>
    <property type="project" value="InterPro"/>
</dbReference>
<proteinExistence type="predicted"/>
<dbReference type="InterPro" id="IPR046454">
    <property type="entry name" value="GpA_endonuclease"/>
</dbReference>
<accession>A0A1H3FTC1</accession>
<dbReference type="Pfam" id="PF20454">
    <property type="entry name" value="GpA_nuclease"/>
    <property type="match status" value="1"/>
</dbReference>
<protein>
    <submittedName>
        <fullName evidence="3">Phage terminase large subunit (GpA)</fullName>
    </submittedName>
</protein>
<feature type="compositionally biased region" description="Low complexity" evidence="1">
    <location>
        <begin position="62"/>
        <end position="74"/>
    </location>
</feature>
<dbReference type="Proteomes" id="UP000198539">
    <property type="component" value="Unassembled WGS sequence"/>
</dbReference>
<evidence type="ECO:0000256" key="1">
    <source>
        <dbReference type="SAM" id="MobiDB-lite"/>
    </source>
</evidence>
<name>A0A1H3FTC1_9RHOB</name>
<keyword evidence="4" id="KW-1185">Reference proteome</keyword>
<feature type="domain" description="Terminase large subunit GpA endonuclease" evidence="2">
    <location>
        <begin position="4"/>
        <end position="32"/>
    </location>
</feature>
<sequence>SHPEWQKMRERNEALDCRVYARAAAWIMGADRWDEATWRRLEEQAGVETRLAPQLPTPIEPTTPAAPKAGTPTTPRRKRRAYTPNFMRD</sequence>
<feature type="region of interest" description="Disordered" evidence="1">
    <location>
        <begin position="47"/>
        <end position="89"/>
    </location>
</feature>
<organism evidence="3 4">
    <name type="scientific">Roseicitreum antarcticum</name>
    <dbReference type="NCBI Taxonomy" id="564137"/>
    <lineage>
        <taxon>Bacteria</taxon>
        <taxon>Pseudomonadati</taxon>
        <taxon>Pseudomonadota</taxon>
        <taxon>Alphaproteobacteria</taxon>
        <taxon>Rhodobacterales</taxon>
        <taxon>Paracoccaceae</taxon>
        <taxon>Roseicitreum</taxon>
    </lineage>
</organism>
<evidence type="ECO:0000313" key="4">
    <source>
        <dbReference type="Proteomes" id="UP000198539"/>
    </source>
</evidence>
<dbReference type="AlphaFoldDB" id="A0A1H3FTC1"/>
<evidence type="ECO:0000259" key="2">
    <source>
        <dbReference type="Pfam" id="PF20454"/>
    </source>
</evidence>